<evidence type="ECO:0000256" key="7">
    <source>
        <dbReference type="ARBA" id="ARBA00049158"/>
    </source>
</evidence>
<dbReference type="Gene3D" id="3.20.20.140">
    <property type="entry name" value="Metal-dependent hydrolases"/>
    <property type="match status" value="1"/>
</dbReference>
<dbReference type="EC" id="3.1.3.15" evidence="3 8"/>
<comment type="pathway">
    <text evidence="1 8">Amino-acid biosynthesis; L-histidine biosynthesis; L-histidine from 5-phospho-alpha-D-ribose 1-diphosphate: step 8/9.</text>
</comment>
<comment type="similarity">
    <text evidence="2 8">Belongs to the PHP hydrolase family. HisK subfamily.</text>
</comment>
<reference evidence="10" key="2">
    <citation type="journal article" date="2021" name="PeerJ">
        <title>Extensive microbial diversity within the chicken gut microbiome revealed by metagenomics and culture.</title>
        <authorList>
            <person name="Gilroy R."/>
            <person name="Ravi A."/>
            <person name="Getino M."/>
            <person name="Pursley I."/>
            <person name="Horton D.L."/>
            <person name="Alikhan N.F."/>
            <person name="Baker D."/>
            <person name="Gharbi K."/>
            <person name="Hall N."/>
            <person name="Watson M."/>
            <person name="Adriaenssens E.M."/>
            <person name="Foster-Nyarko E."/>
            <person name="Jarju S."/>
            <person name="Secka A."/>
            <person name="Antonio M."/>
            <person name="Oren A."/>
            <person name="Chaudhuri R.R."/>
            <person name="La Ragione R."/>
            <person name="Hildebrand F."/>
            <person name="Pallen M.J."/>
        </authorList>
    </citation>
    <scope>NUCLEOTIDE SEQUENCE</scope>
    <source>
        <strain evidence="10">ChiGjej2B2-12916</strain>
    </source>
</reference>
<comment type="caution">
    <text evidence="10">The sequence shown here is derived from an EMBL/GenBank/DDBJ whole genome shotgun (WGS) entry which is preliminary data.</text>
</comment>
<dbReference type="SMART" id="SM00481">
    <property type="entry name" value="POLIIIAc"/>
    <property type="match status" value="1"/>
</dbReference>
<dbReference type="PANTHER" id="PTHR21039">
    <property type="entry name" value="HISTIDINOL PHOSPHATASE-RELATED"/>
    <property type="match status" value="1"/>
</dbReference>
<evidence type="ECO:0000256" key="3">
    <source>
        <dbReference type="ARBA" id="ARBA00013085"/>
    </source>
</evidence>
<evidence type="ECO:0000313" key="11">
    <source>
        <dbReference type="Proteomes" id="UP000886879"/>
    </source>
</evidence>
<keyword evidence="4 8" id="KW-0028">Amino-acid biosynthesis</keyword>
<protein>
    <recommendedName>
        <fullName evidence="3 8">Histidinol-phosphatase</fullName>
        <shortName evidence="8">HolPase</shortName>
        <ecNumber evidence="3 8">3.1.3.15</ecNumber>
    </recommendedName>
</protein>
<evidence type="ECO:0000256" key="1">
    <source>
        <dbReference type="ARBA" id="ARBA00004970"/>
    </source>
</evidence>
<evidence type="ECO:0000256" key="2">
    <source>
        <dbReference type="ARBA" id="ARBA00009152"/>
    </source>
</evidence>
<reference evidence="10" key="1">
    <citation type="submission" date="2020-10" db="EMBL/GenBank/DDBJ databases">
        <authorList>
            <person name="Gilroy R."/>
        </authorList>
    </citation>
    <scope>NUCLEOTIDE SEQUENCE</scope>
    <source>
        <strain evidence="10">ChiGjej2B2-12916</strain>
    </source>
</reference>
<dbReference type="Proteomes" id="UP000886879">
    <property type="component" value="Unassembled WGS sequence"/>
</dbReference>
<dbReference type="AlphaFoldDB" id="A0A9D0YS77"/>
<dbReference type="Pfam" id="PF02811">
    <property type="entry name" value="PHP"/>
    <property type="match status" value="1"/>
</dbReference>
<dbReference type="GO" id="GO:0004401">
    <property type="term" value="F:histidinol-phosphatase activity"/>
    <property type="evidence" value="ECO:0007669"/>
    <property type="project" value="UniProtKB-UniRule"/>
</dbReference>
<proteinExistence type="inferred from homology"/>
<dbReference type="InterPro" id="IPR016195">
    <property type="entry name" value="Pol/histidinol_Pase-like"/>
</dbReference>
<dbReference type="GO" id="GO:0000105">
    <property type="term" value="P:L-histidine biosynthetic process"/>
    <property type="evidence" value="ECO:0007669"/>
    <property type="project" value="UniProtKB-UniRule"/>
</dbReference>
<evidence type="ECO:0000256" key="6">
    <source>
        <dbReference type="ARBA" id="ARBA00023102"/>
    </source>
</evidence>
<dbReference type="InterPro" id="IPR003141">
    <property type="entry name" value="Pol/His_phosphatase_N"/>
</dbReference>
<dbReference type="SUPFAM" id="SSF89550">
    <property type="entry name" value="PHP domain-like"/>
    <property type="match status" value="1"/>
</dbReference>
<dbReference type="EMBL" id="DVFO01000066">
    <property type="protein sequence ID" value="HIQ61271.1"/>
    <property type="molecule type" value="Genomic_DNA"/>
</dbReference>
<keyword evidence="6 8" id="KW-0368">Histidine biosynthesis</keyword>
<dbReference type="InterPro" id="IPR004013">
    <property type="entry name" value="PHP_dom"/>
</dbReference>
<keyword evidence="5 8" id="KW-0378">Hydrolase</keyword>
<evidence type="ECO:0000256" key="5">
    <source>
        <dbReference type="ARBA" id="ARBA00022801"/>
    </source>
</evidence>
<name>A0A9D0YS77_9FIRM</name>
<dbReference type="GO" id="GO:0005737">
    <property type="term" value="C:cytoplasm"/>
    <property type="evidence" value="ECO:0007669"/>
    <property type="project" value="TreeGrafter"/>
</dbReference>
<evidence type="ECO:0000256" key="8">
    <source>
        <dbReference type="RuleBase" id="RU366003"/>
    </source>
</evidence>
<sequence>MYLCDCHTHTRISFDSTASLSDMMVAAVQAGVQELCITDHCDLLDGDGKPTLTFPWQEALDQYHSRGDAPLTVRLGLELGSTPYNPQAARAILAQAGEELDFVLGSLHNWIGAQNNQDFYFTNFTADPGLCRQAVENALSHTWALVKECPDCYDSLAHINYPLRYMARDGQHLTLESFRDQVEEVFRQVAASGHALEVNTCRGMSLEEWLPLLRWFKDCGGEYVTVGSDAHQPEHMALGIPEALELLREAGFSHVTTYQGRRPVCHKL</sequence>
<organism evidence="10 11">
    <name type="scientific">Candidatus Enterenecus faecium</name>
    <dbReference type="NCBI Taxonomy" id="2840780"/>
    <lineage>
        <taxon>Bacteria</taxon>
        <taxon>Bacillati</taxon>
        <taxon>Bacillota</taxon>
        <taxon>Clostridia</taxon>
        <taxon>Eubacteriales</taxon>
        <taxon>Candidatus Enterenecus</taxon>
    </lineage>
</organism>
<evidence type="ECO:0000259" key="9">
    <source>
        <dbReference type="SMART" id="SM00481"/>
    </source>
</evidence>
<comment type="catalytic activity">
    <reaction evidence="7 8">
        <text>L-histidinol phosphate + H2O = L-histidinol + phosphate</text>
        <dbReference type="Rhea" id="RHEA:14465"/>
        <dbReference type="ChEBI" id="CHEBI:15377"/>
        <dbReference type="ChEBI" id="CHEBI:43474"/>
        <dbReference type="ChEBI" id="CHEBI:57699"/>
        <dbReference type="ChEBI" id="CHEBI:57980"/>
        <dbReference type="EC" id="3.1.3.15"/>
    </reaction>
</comment>
<dbReference type="InterPro" id="IPR010140">
    <property type="entry name" value="Histidinol_P_phosphatase_HisJ"/>
</dbReference>
<dbReference type="PANTHER" id="PTHR21039:SF0">
    <property type="entry name" value="HISTIDINOL-PHOSPHATASE"/>
    <property type="match status" value="1"/>
</dbReference>
<evidence type="ECO:0000313" key="10">
    <source>
        <dbReference type="EMBL" id="HIQ61271.1"/>
    </source>
</evidence>
<evidence type="ECO:0000256" key="4">
    <source>
        <dbReference type="ARBA" id="ARBA00022605"/>
    </source>
</evidence>
<feature type="domain" description="Polymerase/histidinol phosphatase N-terminal" evidence="9">
    <location>
        <begin position="4"/>
        <end position="83"/>
    </location>
</feature>
<accession>A0A9D0YS77</accession>
<gene>
    <name evidence="10" type="ORF">IAD31_06710</name>
</gene>